<protein>
    <submittedName>
        <fullName evidence="4">EAL domain-containing protein</fullName>
    </submittedName>
</protein>
<dbReference type="SUPFAM" id="SSF141868">
    <property type="entry name" value="EAL domain-like"/>
    <property type="match status" value="1"/>
</dbReference>
<dbReference type="CDD" id="cd01948">
    <property type="entry name" value="EAL"/>
    <property type="match status" value="1"/>
</dbReference>
<dbReference type="SMART" id="SM00052">
    <property type="entry name" value="EAL"/>
    <property type="match status" value="1"/>
</dbReference>
<evidence type="ECO:0000313" key="4">
    <source>
        <dbReference type="EMBL" id="MDA0161817.1"/>
    </source>
</evidence>
<dbReference type="Proteomes" id="UP001149140">
    <property type="component" value="Unassembled WGS sequence"/>
</dbReference>
<dbReference type="InterPro" id="IPR000160">
    <property type="entry name" value="GGDEF_dom"/>
</dbReference>
<dbReference type="PANTHER" id="PTHR33121">
    <property type="entry name" value="CYCLIC DI-GMP PHOSPHODIESTERASE PDEF"/>
    <property type="match status" value="1"/>
</dbReference>
<feature type="transmembrane region" description="Helical" evidence="1">
    <location>
        <begin position="29"/>
        <end position="49"/>
    </location>
</feature>
<dbReference type="SUPFAM" id="SSF55073">
    <property type="entry name" value="Nucleotide cyclase"/>
    <property type="match status" value="1"/>
</dbReference>
<dbReference type="Gene3D" id="3.30.70.270">
    <property type="match status" value="1"/>
</dbReference>
<evidence type="ECO:0000256" key="1">
    <source>
        <dbReference type="SAM" id="Phobius"/>
    </source>
</evidence>
<dbReference type="Gene3D" id="3.20.20.450">
    <property type="entry name" value="EAL domain"/>
    <property type="match status" value="1"/>
</dbReference>
<feature type="transmembrane region" description="Helical" evidence="1">
    <location>
        <begin position="91"/>
        <end position="112"/>
    </location>
</feature>
<feature type="transmembrane region" description="Helical" evidence="1">
    <location>
        <begin position="182"/>
        <end position="204"/>
    </location>
</feature>
<keyword evidence="1" id="KW-0472">Membrane</keyword>
<dbReference type="InterPro" id="IPR029787">
    <property type="entry name" value="Nucleotide_cyclase"/>
</dbReference>
<dbReference type="AlphaFoldDB" id="A0A9X3MSY6"/>
<dbReference type="PROSITE" id="PS50887">
    <property type="entry name" value="GGDEF"/>
    <property type="match status" value="1"/>
</dbReference>
<feature type="transmembrane region" description="Helical" evidence="1">
    <location>
        <begin position="6"/>
        <end position="22"/>
    </location>
</feature>
<feature type="transmembrane region" description="Helical" evidence="1">
    <location>
        <begin position="124"/>
        <end position="147"/>
    </location>
</feature>
<sequence>MNVLFAGVPVLVATAAMLVRVVKRRQDRWAWLALAVAVGANAAGSVTLAGHSGALAFPSGADVMLLVFFPASIVAALLFARARMPRFGPALWLDGAIGVLGGAAIVTDILGAEIQADIGSGWKTAIALAFPMGDVLLLVMVVVALTLRGGRVRAVWLLLAVGVLMRAGADAAHVSAGVGGAVQAWFVPLLGIGSMFALVAAAWSPESPPRPVSFDGWRTLVTPTLLALVVGALLVADHFHRTLDAAVWLSAATLVAVLGRMALTFVENTALHASRELALTDELTGLANRRLFHERLAQELGGDRDTPLAVAMVDLDRFKELNDTLGHHAGDLLLAQLGPRLQDVVGEAGLVARLGGDEFALLLPGAGLAKATELSRRVGIALQTPFEIDGLEVVMDASIGAALCPDDGVDAEALLQRADVAMYQAKEARTGFQAYDPSRDRHSRERLTLMAELRRALERDELVLHYQPKVDLQTGLVAGVEALVRWQHPVHGLRGPGAFLPHAEHTALMRPLTLHVLETALSQLAAWRADGLDLHVAVNLAVQNLLDLRTPGHVADLLERHGLPPQVLTLEVTESLMLHDPQRAGEVLADLKELGCGLALDDFGTGYSSLEHLKRLPVNELKIDKSFVMTMDRDAADRAIVASTSALGRSLGLRVVAEGVESAASGAVLAAIGCDLAQGFHYSPPVPADQLPGLVRAAIDRQVGTASVTRR</sequence>
<feature type="domain" description="GGDEF" evidence="3">
    <location>
        <begin position="306"/>
        <end position="437"/>
    </location>
</feature>
<dbReference type="CDD" id="cd01949">
    <property type="entry name" value="GGDEF"/>
    <property type="match status" value="1"/>
</dbReference>
<feature type="transmembrane region" description="Helical" evidence="1">
    <location>
        <begin position="55"/>
        <end position="79"/>
    </location>
</feature>
<dbReference type="InterPro" id="IPR050706">
    <property type="entry name" value="Cyclic-di-GMP_PDE-like"/>
</dbReference>
<dbReference type="NCBIfam" id="TIGR00254">
    <property type="entry name" value="GGDEF"/>
    <property type="match status" value="1"/>
</dbReference>
<keyword evidence="1" id="KW-0812">Transmembrane</keyword>
<feature type="domain" description="EAL" evidence="2">
    <location>
        <begin position="446"/>
        <end position="699"/>
    </location>
</feature>
<proteinExistence type="predicted"/>
<accession>A0A9X3MSY6</accession>
<dbReference type="Pfam" id="PF00990">
    <property type="entry name" value="GGDEF"/>
    <property type="match status" value="1"/>
</dbReference>
<dbReference type="InterPro" id="IPR035919">
    <property type="entry name" value="EAL_sf"/>
</dbReference>
<feature type="transmembrane region" description="Helical" evidence="1">
    <location>
        <begin position="216"/>
        <end position="235"/>
    </location>
</feature>
<dbReference type="RefSeq" id="WP_270041035.1">
    <property type="nucleotide sequence ID" value="NZ_JAPDOD010000014.1"/>
</dbReference>
<feature type="transmembrane region" description="Helical" evidence="1">
    <location>
        <begin position="154"/>
        <end position="176"/>
    </location>
</feature>
<dbReference type="PROSITE" id="PS50883">
    <property type="entry name" value="EAL"/>
    <property type="match status" value="1"/>
</dbReference>
<dbReference type="EMBL" id="JAPDOD010000014">
    <property type="protein sequence ID" value="MDA0161817.1"/>
    <property type="molecule type" value="Genomic_DNA"/>
</dbReference>
<dbReference type="PANTHER" id="PTHR33121:SF70">
    <property type="entry name" value="SIGNALING PROTEIN YKOW"/>
    <property type="match status" value="1"/>
</dbReference>
<dbReference type="InterPro" id="IPR001633">
    <property type="entry name" value="EAL_dom"/>
</dbReference>
<evidence type="ECO:0000259" key="2">
    <source>
        <dbReference type="PROSITE" id="PS50883"/>
    </source>
</evidence>
<dbReference type="InterPro" id="IPR043128">
    <property type="entry name" value="Rev_trsase/Diguanyl_cyclase"/>
</dbReference>
<comment type="caution">
    <text evidence="4">The sequence shown here is derived from an EMBL/GenBank/DDBJ whole genome shotgun (WGS) entry which is preliminary data.</text>
</comment>
<dbReference type="SMART" id="SM00267">
    <property type="entry name" value="GGDEF"/>
    <property type="match status" value="1"/>
</dbReference>
<keyword evidence="1" id="KW-1133">Transmembrane helix</keyword>
<reference evidence="4" key="1">
    <citation type="submission" date="2022-10" db="EMBL/GenBank/DDBJ databases">
        <title>The WGS of Solirubrobacter ginsenosidimutans DSM 21036.</title>
        <authorList>
            <person name="Jiang Z."/>
        </authorList>
    </citation>
    <scope>NUCLEOTIDE SEQUENCE</scope>
    <source>
        <strain evidence="4">DSM 21036</strain>
    </source>
</reference>
<name>A0A9X3MSY6_9ACTN</name>
<gene>
    <name evidence="4" type="ORF">OM076_16205</name>
</gene>
<dbReference type="GO" id="GO:0071111">
    <property type="term" value="F:cyclic-guanylate-specific phosphodiesterase activity"/>
    <property type="evidence" value="ECO:0007669"/>
    <property type="project" value="InterPro"/>
</dbReference>
<keyword evidence="5" id="KW-1185">Reference proteome</keyword>
<organism evidence="4 5">
    <name type="scientific">Solirubrobacter ginsenosidimutans</name>
    <dbReference type="NCBI Taxonomy" id="490573"/>
    <lineage>
        <taxon>Bacteria</taxon>
        <taxon>Bacillati</taxon>
        <taxon>Actinomycetota</taxon>
        <taxon>Thermoleophilia</taxon>
        <taxon>Solirubrobacterales</taxon>
        <taxon>Solirubrobacteraceae</taxon>
        <taxon>Solirubrobacter</taxon>
    </lineage>
</organism>
<evidence type="ECO:0000259" key="3">
    <source>
        <dbReference type="PROSITE" id="PS50887"/>
    </source>
</evidence>
<dbReference type="Pfam" id="PF00563">
    <property type="entry name" value="EAL"/>
    <property type="match status" value="1"/>
</dbReference>
<evidence type="ECO:0000313" key="5">
    <source>
        <dbReference type="Proteomes" id="UP001149140"/>
    </source>
</evidence>